<sequence>MQSSTPLPLVGSMMCCCSVLCLFRLLQNGAISNKKDTPCKCWCKREKEKYVPGVSPFHSSQLYNYYISKTESSGRKGCNKKGHVKRHFRNFLGRVKEDRQRPFLFCTTHGALCIHHSCFSELLMILVSRYSCTRFGEKRKRHVVWFNIPDFRCVHIRRRLGGITVNKIERFWLTRANQTRT</sequence>
<name>A0A1Y1VQL9_9FUNG</name>
<proteinExistence type="predicted"/>
<organism evidence="2 3">
    <name type="scientific">Linderina pennispora</name>
    <dbReference type="NCBI Taxonomy" id="61395"/>
    <lineage>
        <taxon>Eukaryota</taxon>
        <taxon>Fungi</taxon>
        <taxon>Fungi incertae sedis</taxon>
        <taxon>Zoopagomycota</taxon>
        <taxon>Kickxellomycotina</taxon>
        <taxon>Kickxellomycetes</taxon>
        <taxon>Kickxellales</taxon>
        <taxon>Kickxellaceae</taxon>
        <taxon>Linderina</taxon>
    </lineage>
</organism>
<dbReference type="GeneID" id="63808687"/>
<comment type="caution">
    <text evidence="2">The sequence shown here is derived from an EMBL/GenBank/DDBJ whole genome shotgun (WGS) entry which is preliminary data.</text>
</comment>
<gene>
    <name evidence="2" type="ORF">DL89DRAFT_74662</name>
</gene>
<protein>
    <submittedName>
        <fullName evidence="2">Uncharacterized protein</fullName>
    </submittedName>
</protein>
<keyword evidence="1" id="KW-1133">Transmembrane helix</keyword>
<dbReference type="Proteomes" id="UP000193922">
    <property type="component" value="Unassembled WGS sequence"/>
</dbReference>
<dbReference type="EMBL" id="MCFD01000179">
    <property type="protein sequence ID" value="ORX63601.1"/>
    <property type="molecule type" value="Genomic_DNA"/>
</dbReference>
<keyword evidence="3" id="KW-1185">Reference proteome</keyword>
<dbReference type="RefSeq" id="XP_040739003.1">
    <property type="nucleotide sequence ID" value="XM_040892039.1"/>
</dbReference>
<dbReference type="AlphaFoldDB" id="A0A1Y1VQL9"/>
<evidence type="ECO:0000313" key="2">
    <source>
        <dbReference type="EMBL" id="ORX63601.1"/>
    </source>
</evidence>
<keyword evidence="1" id="KW-0472">Membrane</keyword>
<accession>A0A1Y1VQL9</accession>
<evidence type="ECO:0000313" key="3">
    <source>
        <dbReference type="Proteomes" id="UP000193922"/>
    </source>
</evidence>
<reference evidence="2 3" key="1">
    <citation type="submission" date="2016-07" db="EMBL/GenBank/DDBJ databases">
        <title>Pervasive Adenine N6-methylation of Active Genes in Fungi.</title>
        <authorList>
            <consortium name="DOE Joint Genome Institute"/>
            <person name="Mondo S.J."/>
            <person name="Dannebaum R.O."/>
            <person name="Kuo R.C."/>
            <person name="Labutti K."/>
            <person name="Haridas S."/>
            <person name="Kuo A."/>
            <person name="Salamov A."/>
            <person name="Ahrendt S.R."/>
            <person name="Lipzen A."/>
            <person name="Sullivan W."/>
            <person name="Andreopoulos W.B."/>
            <person name="Clum A."/>
            <person name="Lindquist E."/>
            <person name="Daum C."/>
            <person name="Ramamoorthy G.K."/>
            <person name="Gryganskyi A."/>
            <person name="Culley D."/>
            <person name="Magnuson J.K."/>
            <person name="James T.Y."/>
            <person name="O'Malley M.A."/>
            <person name="Stajich J.E."/>
            <person name="Spatafora J.W."/>
            <person name="Visel A."/>
            <person name="Grigoriev I.V."/>
        </authorList>
    </citation>
    <scope>NUCLEOTIDE SEQUENCE [LARGE SCALE GENOMIC DNA]</scope>
    <source>
        <strain evidence="2 3">ATCC 12442</strain>
    </source>
</reference>
<feature type="transmembrane region" description="Helical" evidence="1">
    <location>
        <begin position="6"/>
        <end position="26"/>
    </location>
</feature>
<keyword evidence="1" id="KW-0812">Transmembrane</keyword>
<evidence type="ECO:0000256" key="1">
    <source>
        <dbReference type="SAM" id="Phobius"/>
    </source>
</evidence>